<dbReference type="AlphaFoldDB" id="A0A3L6L7P7"/>
<evidence type="ECO:0000313" key="2">
    <source>
        <dbReference type="Proteomes" id="UP000266743"/>
    </source>
</evidence>
<organism evidence="1 2">
    <name type="scientific">Trypanosoma brucei equiperdum</name>
    <dbReference type="NCBI Taxonomy" id="630700"/>
    <lineage>
        <taxon>Eukaryota</taxon>
        <taxon>Discoba</taxon>
        <taxon>Euglenozoa</taxon>
        <taxon>Kinetoplastea</taxon>
        <taxon>Metakinetoplastina</taxon>
        <taxon>Trypanosomatida</taxon>
        <taxon>Trypanosomatidae</taxon>
        <taxon>Trypanosoma</taxon>
    </lineage>
</organism>
<name>A0A3L6L7P7_9TRYP</name>
<reference evidence="1 2" key="1">
    <citation type="submission" date="2018-09" db="EMBL/GenBank/DDBJ databases">
        <title>whole genome sequence of T. equiperdum IVM-t1 strain.</title>
        <authorList>
            <person name="Suganuma K."/>
        </authorList>
    </citation>
    <scope>NUCLEOTIDE SEQUENCE [LARGE SCALE GENOMIC DNA]</scope>
    <source>
        <strain evidence="1 2">IVM-t1</strain>
    </source>
</reference>
<gene>
    <name evidence="1" type="ORF">DPX39_090071000</name>
</gene>
<dbReference type="Proteomes" id="UP000266743">
    <property type="component" value="Chromosome 9"/>
</dbReference>
<protein>
    <submittedName>
        <fullName evidence="1">Uncharacterized protein</fullName>
    </submittedName>
</protein>
<evidence type="ECO:0000313" key="1">
    <source>
        <dbReference type="EMBL" id="RHW70430.1"/>
    </source>
</evidence>
<sequence>MDLDIVDDAEVYANSLRDARIEIMRGMSSTGDGKLGENCHPFLKEVVVDGRRQAEQQAAVLAATEFFINELLTCLECGMVLNGVKESEATQWRVWFRIFLSLYEASPAPTQAQWEHEMRLQNCETYFGETLDSGSDNNDWDEEDDGSNVEFHLRTLVTHCLATARTWRRQRCEAGNTELMAKLQRATSIMCAFVEPHSLDW</sequence>
<accession>A0A3L6L7P7</accession>
<dbReference type="EMBL" id="QSBY01000009">
    <property type="protein sequence ID" value="RHW70430.1"/>
    <property type="molecule type" value="Genomic_DNA"/>
</dbReference>
<comment type="caution">
    <text evidence="1">The sequence shown here is derived from an EMBL/GenBank/DDBJ whole genome shotgun (WGS) entry which is preliminary data.</text>
</comment>
<proteinExistence type="predicted"/>